<feature type="non-terminal residue" evidence="1">
    <location>
        <position position="1"/>
    </location>
</feature>
<comment type="caution">
    <text evidence="1">The sequence shown here is derived from an EMBL/GenBank/DDBJ whole genome shotgun (WGS) entry which is preliminary data.</text>
</comment>
<dbReference type="AlphaFoldDB" id="A0A0F9J9N7"/>
<gene>
    <name evidence="1" type="ORF">LCGC14_1556880</name>
</gene>
<evidence type="ECO:0000313" key="1">
    <source>
        <dbReference type="EMBL" id="KKM49452.1"/>
    </source>
</evidence>
<protein>
    <submittedName>
        <fullName evidence="1">Uncharacterized protein</fullName>
    </submittedName>
</protein>
<sequence>EYGTGSPLIAGLSARIFRWSDSAGGSWTELENVEAVDPVTATPPQVKTGGAQPTPPIVDGSFWLDAVGSPLVPELYLAVNSASSNLSATFLKREMENLTGLITAAELTSGEYQPQKQLKVYDGAGWKNSGNVFTSKAAPQNPAIGDLWYQLSIIGSPPIGSPLSGGGDPLSQLFIWARPRLGTSPRWLPTGYVDRTGDVMTGTLSFGLPTSSLFIWEGKGISANGADLRMTGDGLLTSAENFYIHIDYDNSDTGAGNVVFEIATGSQDRGSPQNPLFQVQNDGVIRSALVGSPEGSTYETLIAADKNALTNRAYVDNITGATSAIVTSNTARILVNETNIGILNSGSPVGSPINVEAKVSRIGDTMTGQLIFVGSPAINFDAIDVTRHRIINLPLPTAADDAASKIYVDDAIELIADVLGSPMVDNFVDGTSFDQDTMTLTLTRSGDIDLTRDISHNHLATALDHIVATPFLRDTFQESEFGSPLGSPIDVAGSPPKIRTLSVTQSQINDTAIEVLNTRTATLEAPTDREVFVATGSPLGTGSPASFSLTEETYEAGLNRLRIYVNGVKQYANERAYQKIVFNLGTVFQGGISPSARTFLPFNSTFTIDIAVDGGGSQVASALGKALQLYQDIIDLINSDITGATAVWSERDTAIVVYSDTTGIGSAIDIADGGGSPLTSILFALSNECTGSPLPTGSPLLNCHYTVGNISPVAGGAVSTIVLDLAYREVVDYTASTVDATFGQTASSVIFNTDLNSGDVIELLAFPA</sequence>
<dbReference type="EMBL" id="LAZR01011979">
    <property type="protein sequence ID" value="KKM49452.1"/>
    <property type="molecule type" value="Genomic_DNA"/>
</dbReference>
<organism evidence="1">
    <name type="scientific">marine sediment metagenome</name>
    <dbReference type="NCBI Taxonomy" id="412755"/>
    <lineage>
        <taxon>unclassified sequences</taxon>
        <taxon>metagenomes</taxon>
        <taxon>ecological metagenomes</taxon>
    </lineage>
</organism>
<name>A0A0F9J9N7_9ZZZZ</name>
<accession>A0A0F9J9N7</accession>
<reference evidence="1" key="1">
    <citation type="journal article" date="2015" name="Nature">
        <title>Complex archaea that bridge the gap between prokaryotes and eukaryotes.</title>
        <authorList>
            <person name="Spang A."/>
            <person name="Saw J.H."/>
            <person name="Jorgensen S.L."/>
            <person name="Zaremba-Niedzwiedzka K."/>
            <person name="Martijn J."/>
            <person name="Lind A.E."/>
            <person name="van Eijk R."/>
            <person name="Schleper C."/>
            <person name="Guy L."/>
            <person name="Ettema T.J."/>
        </authorList>
    </citation>
    <scope>NUCLEOTIDE SEQUENCE</scope>
</reference>
<proteinExistence type="predicted"/>